<dbReference type="GO" id="GO:0061630">
    <property type="term" value="F:ubiquitin protein ligase activity"/>
    <property type="evidence" value="ECO:0007669"/>
    <property type="project" value="TreeGrafter"/>
</dbReference>
<dbReference type="OrthoDB" id="4348522at2759"/>
<dbReference type="Proteomes" id="UP000015104">
    <property type="component" value="Unassembled WGS sequence"/>
</dbReference>
<feature type="transmembrane region" description="Helical" evidence="9">
    <location>
        <begin position="468"/>
        <end position="486"/>
    </location>
</feature>
<feature type="transmembrane region" description="Helical" evidence="9">
    <location>
        <begin position="148"/>
        <end position="167"/>
    </location>
</feature>
<organism evidence="11 12">
    <name type="scientific">Tetranychus urticae</name>
    <name type="common">Two-spotted spider mite</name>
    <dbReference type="NCBI Taxonomy" id="32264"/>
    <lineage>
        <taxon>Eukaryota</taxon>
        <taxon>Metazoa</taxon>
        <taxon>Ecdysozoa</taxon>
        <taxon>Arthropoda</taxon>
        <taxon>Chelicerata</taxon>
        <taxon>Arachnida</taxon>
        <taxon>Acari</taxon>
        <taxon>Acariformes</taxon>
        <taxon>Trombidiformes</taxon>
        <taxon>Prostigmata</taxon>
        <taxon>Eleutherengona</taxon>
        <taxon>Raphignathae</taxon>
        <taxon>Tetranychoidea</taxon>
        <taxon>Tetranychidae</taxon>
        <taxon>Tetranychus</taxon>
    </lineage>
</organism>
<reference evidence="11" key="2">
    <citation type="submission" date="2015-06" db="UniProtKB">
        <authorList>
            <consortium name="EnsemblMetazoa"/>
        </authorList>
    </citation>
    <scope>IDENTIFICATION</scope>
</reference>
<feature type="transmembrane region" description="Helical" evidence="9">
    <location>
        <begin position="228"/>
        <end position="247"/>
    </location>
</feature>
<dbReference type="KEGG" id="tut:107361950"/>
<comment type="subcellular location">
    <subcellularLocation>
        <location evidence="1">Membrane</location>
        <topology evidence="1">Multi-pass membrane protein</topology>
    </subcellularLocation>
</comment>
<dbReference type="InterPro" id="IPR025754">
    <property type="entry name" value="TRC8_N_dom"/>
</dbReference>
<evidence type="ECO:0000313" key="12">
    <source>
        <dbReference type="Proteomes" id="UP000015104"/>
    </source>
</evidence>
<keyword evidence="12" id="KW-1185">Reference proteome</keyword>
<evidence type="ECO:0000256" key="2">
    <source>
        <dbReference type="ARBA" id="ARBA00022692"/>
    </source>
</evidence>
<proteinExistence type="predicted"/>
<dbReference type="EMBL" id="CAEY01001893">
    <property type="status" value="NOT_ANNOTATED_CDS"/>
    <property type="molecule type" value="Genomic_DNA"/>
</dbReference>
<dbReference type="eggNOG" id="KOG0802">
    <property type="taxonomic scope" value="Eukaryota"/>
</dbReference>
<evidence type="ECO:0000313" key="11">
    <source>
        <dbReference type="EnsemblMetazoa" id="tetur07g07020.1"/>
    </source>
</evidence>
<dbReference type="AlphaFoldDB" id="T1KA25"/>
<dbReference type="SUPFAM" id="SSF57850">
    <property type="entry name" value="RING/U-box"/>
    <property type="match status" value="1"/>
</dbReference>
<feature type="transmembrane region" description="Helical" evidence="9">
    <location>
        <begin position="420"/>
        <end position="447"/>
    </location>
</feature>
<dbReference type="InterPro" id="IPR013083">
    <property type="entry name" value="Znf_RING/FYVE/PHD"/>
</dbReference>
<dbReference type="HOGENOM" id="CLU_016467_2_0_1"/>
<evidence type="ECO:0000256" key="1">
    <source>
        <dbReference type="ARBA" id="ARBA00004141"/>
    </source>
</evidence>
<evidence type="ECO:0000256" key="6">
    <source>
        <dbReference type="ARBA" id="ARBA00022989"/>
    </source>
</evidence>
<dbReference type="InterPro" id="IPR001841">
    <property type="entry name" value="Znf_RING"/>
</dbReference>
<accession>T1KA25</accession>
<feature type="domain" description="RING-type" evidence="10">
    <location>
        <begin position="548"/>
        <end position="589"/>
    </location>
</feature>
<gene>
    <name evidence="11" type="primary">107361950</name>
</gene>
<feature type="transmembrane region" description="Helical" evidence="9">
    <location>
        <begin position="12"/>
        <end position="30"/>
    </location>
</feature>
<feature type="transmembrane region" description="Helical" evidence="9">
    <location>
        <begin position="173"/>
        <end position="191"/>
    </location>
</feature>
<dbReference type="PROSITE" id="PS50089">
    <property type="entry name" value="ZF_RING_2"/>
    <property type="match status" value="1"/>
</dbReference>
<protein>
    <recommendedName>
        <fullName evidence="10">RING-type domain-containing protein</fullName>
    </recommendedName>
</protein>
<name>T1KA25_TETUR</name>
<keyword evidence="4 8" id="KW-0863">Zinc-finger</keyword>
<evidence type="ECO:0000256" key="4">
    <source>
        <dbReference type="ARBA" id="ARBA00022771"/>
    </source>
</evidence>
<dbReference type="STRING" id="32264.T1KA25"/>
<feature type="transmembrane region" description="Helical" evidence="9">
    <location>
        <begin position="46"/>
        <end position="66"/>
    </location>
</feature>
<evidence type="ECO:0000256" key="7">
    <source>
        <dbReference type="ARBA" id="ARBA00023136"/>
    </source>
</evidence>
<evidence type="ECO:0000259" key="10">
    <source>
        <dbReference type="PROSITE" id="PS50089"/>
    </source>
</evidence>
<evidence type="ECO:0000256" key="5">
    <source>
        <dbReference type="ARBA" id="ARBA00022833"/>
    </source>
</evidence>
<keyword evidence="6 9" id="KW-1133">Transmembrane helix</keyword>
<dbReference type="PANTHER" id="PTHR22763:SF191">
    <property type="entry name" value="RING FINGER PROTEIN 145 HOMOLOG"/>
    <property type="match status" value="1"/>
</dbReference>
<feature type="transmembrane region" description="Helical" evidence="9">
    <location>
        <begin position="393"/>
        <end position="414"/>
    </location>
</feature>
<keyword evidence="7 9" id="KW-0472">Membrane</keyword>
<dbReference type="GO" id="GO:0012505">
    <property type="term" value="C:endomembrane system"/>
    <property type="evidence" value="ECO:0007669"/>
    <property type="project" value="TreeGrafter"/>
</dbReference>
<keyword evidence="3" id="KW-0479">Metal-binding</keyword>
<dbReference type="Gene3D" id="3.30.40.10">
    <property type="entry name" value="Zinc/RING finger domain, C3HC4 (zinc finger)"/>
    <property type="match status" value="1"/>
</dbReference>
<dbReference type="EnsemblMetazoa" id="tetur07g07020.1">
    <property type="protein sequence ID" value="tetur07g07020.1"/>
    <property type="gene ID" value="tetur07g07020"/>
</dbReference>
<feature type="transmembrane region" description="Helical" evidence="9">
    <location>
        <begin position="73"/>
        <end position="94"/>
    </location>
</feature>
<dbReference type="GO" id="GO:0043161">
    <property type="term" value="P:proteasome-mediated ubiquitin-dependent protein catabolic process"/>
    <property type="evidence" value="ECO:0007669"/>
    <property type="project" value="TreeGrafter"/>
</dbReference>
<evidence type="ECO:0000256" key="8">
    <source>
        <dbReference type="PROSITE-ProRule" id="PRU00175"/>
    </source>
</evidence>
<dbReference type="GO" id="GO:0008270">
    <property type="term" value="F:zinc ion binding"/>
    <property type="evidence" value="ECO:0007669"/>
    <property type="project" value="UniProtKB-KW"/>
</dbReference>
<dbReference type="SMART" id="SM00184">
    <property type="entry name" value="RING"/>
    <property type="match status" value="1"/>
</dbReference>
<dbReference type="OMA" id="SPWKHFR"/>
<keyword evidence="2 9" id="KW-0812">Transmembrane</keyword>
<dbReference type="GO" id="GO:0036503">
    <property type="term" value="P:ERAD pathway"/>
    <property type="evidence" value="ECO:0007669"/>
    <property type="project" value="TreeGrafter"/>
</dbReference>
<feature type="transmembrane region" description="Helical" evidence="9">
    <location>
        <begin position="492"/>
        <end position="509"/>
    </location>
</feature>
<sequence>MPRNRDQQRLDAALAVVLRTPGLFIIEYWWQNEKNNFLSFGDESNYILTILNNIALINGFFILLLPISCIRSLYIHFICGALLLSAHFLSHYWVRDSNGDYLSQIDVVDRMASSVVHNSAIKQISLLAVHVIIAGIVSLLLQGPRRPVVSAFACYSLPVIARIVDFSSESIEVIHHFSTAFVVITLVHYGYNQFYGLFNSFKGAFNDLLSETRVNGFLYIIVLLWKKLFVPTHFLLFWCIAFLCKIYENIFVEENSQDIYGLILSSASSLCTSPLSLVSTAVTVTYISYFTLCGIKLYLWGKPDYVGRQSDIYFNQIMLHQAHSGWEEGLITFLLAVLTGITNMQPPARMAVLTIILFVVLSSLLESMLEIAEPVILSLSTYHGRNIFHHVKVLLLCAFLFFFPLHVSWVLANLFPVDFWMAVVISTSLLTSAQVLDLVVVHCLLWYDAVRHEPWAPLDEMVYYVRSATKVIEFIVASSVVFVGIFEGISNKWNWTNAFILIIHCYFNVMQRFQAGYKSFIQRREAIAKSARLPTATKEQLKQHNDVCAICYIDMINEKESVIIPCQHFFHRICLRRWLCFQESCPLCSARVTLGEPKTSDAK</sequence>
<dbReference type="Pfam" id="PF13639">
    <property type="entry name" value="zf-RING_2"/>
    <property type="match status" value="1"/>
</dbReference>
<reference evidence="12" key="1">
    <citation type="submission" date="2011-08" db="EMBL/GenBank/DDBJ databases">
        <authorList>
            <person name="Rombauts S."/>
        </authorList>
    </citation>
    <scope>NUCLEOTIDE SEQUENCE</scope>
    <source>
        <strain evidence="12">London</strain>
    </source>
</reference>
<feature type="transmembrane region" description="Helical" evidence="9">
    <location>
        <begin position="350"/>
        <end position="372"/>
    </location>
</feature>
<evidence type="ECO:0000256" key="9">
    <source>
        <dbReference type="SAM" id="Phobius"/>
    </source>
</evidence>
<dbReference type="InterPro" id="IPR050731">
    <property type="entry name" value="HRD1_E3_ubiq-ligases"/>
</dbReference>
<evidence type="ECO:0000256" key="3">
    <source>
        <dbReference type="ARBA" id="ARBA00022723"/>
    </source>
</evidence>
<dbReference type="PANTHER" id="PTHR22763">
    <property type="entry name" value="RING ZINC FINGER PROTEIN"/>
    <property type="match status" value="1"/>
</dbReference>
<dbReference type="GO" id="GO:0016020">
    <property type="term" value="C:membrane"/>
    <property type="evidence" value="ECO:0007669"/>
    <property type="project" value="UniProtKB-SubCell"/>
</dbReference>
<feature type="transmembrane region" description="Helical" evidence="9">
    <location>
        <begin position="283"/>
        <end position="300"/>
    </location>
</feature>
<dbReference type="Pfam" id="PF13705">
    <property type="entry name" value="TRC8_N"/>
    <property type="match status" value="1"/>
</dbReference>
<feature type="transmembrane region" description="Helical" evidence="9">
    <location>
        <begin position="120"/>
        <end position="141"/>
    </location>
</feature>
<keyword evidence="5" id="KW-0862">Zinc</keyword>